<gene>
    <name evidence="2" type="ORF">BC643_0221</name>
</gene>
<dbReference type="PANTHER" id="PTHR43752:SF2">
    <property type="entry name" value="BNR_ASP-BOX REPEAT FAMILY PROTEIN"/>
    <property type="match status" value="1"/>
</dbReference>
<evidence type="ECO:0000313" key="3">
    <source>
        <dbReference type="Proteomes" id="UP000283387"/>
    </source>
</evidence>
<sequence>MKMKKINIKTTFTAGILFLLTISCCKSDRTWREGIVKDEFVFTFQGAPFRSPHAATIAETTDGTLVCSWFGGTYEGQPDCSIYVTRFVDGQWTPPENVANGILNDSTRVPAWNPVLFQVPNGELQLYYKLGAHPRSWWGMRIVSNDGGKTWSTPEQLPDGIIGPIKNKPELVNGKLISPTSTEEDGWRVYFEISDDMGKTWRKTAPVNDGHEIMAIQPSILKYADGRLQALCRSKNRAILQSWSDDSGETWSEMTKTSLPQNNSGTDAVTLADGRQLLVYNHVLPPGDAFKGVRTPLNVAVSEDGENWSAALVLEDTPDSKFSYPAVIQTSDGLVHIVYTWNRIKIKHVVVDPAQMVITPIVDGQWPGQVANEQ</sequence>
<accession>A0A419W325</accession>
<name>A0A419W325_9BACT</name>
<dbReference type="InterPro" id="IPR036278">
    <property type="entry name" value="Sialidase_sf"/>
</dbReference>
<dbReference type="SUPFAM" id="SSF50939">
    <property type="entry name" value="Sialidases"/>
    <property type="match status" value="1"/>
</dbReference>
<dbReference type="Pfam" id="PF13088">
    <property type="entry name" value="BNR_2"/>
    <property type="match status" value="1"/>
</dbReference>
<dbReference type="Gene3D" id="2.120.10.10">
    <property type="match status" value="1"/>
</dbReference>
<dbReference type="PROSITE" id="PS51257">
    <property type="entry name" value="PROKAR_LIPOPROTEIN"/>
    <property type="match status" value="1"/>
</dbReference>
<comment type="caution">
    <text evidence="2">The sequence shown here is derived from an EMBL/GenBank/DDBJ whole genome shotgun (WGS) entry which is preliminary data.</text>
</comment>
<reference evidence="2 3" key="1">
    <citation type="submission" date="2018-09" db="EMBL/GenBank/DDBJ databases">
        <title>Genomic Encyclopedia of Archaeal and Bacterial Type Strains, Phase II (KMG-II): from individual species to whole genera.</title>
        <authorList>
            <person name="Goeker M."/>
        </authorList>
    </citation>
    <scope>NUCLEOTIDE SEQUENCE [LARGE SCALE GENOMIC DNA]</scope>
    <source>
        <strain evidence="2 3">DSM 27148</strain>
    </source>
</reference>
<organism evidence="2 3">
    <name type="scientific">Mangrovibacterium diazotrophicum</name>
    <dbReference type="NCBI Taxonomy" id="1261403"/>
    <lineage>
        <taxon>Bacteria</taxon>
        <taxon>Pseudomonadati</taxon>
        <taxon>Bacteroidota</taxon>
        <taxon>Bacteroidia</taxon>
        <taxon>Marinilabiliales</taxon>
        <taxon>Prolixibacteraceae</taxon>
        <taxon>Mangrovibacterium</taxon>
    </lineage>
</organism>
<dbReference type="Proteomes" id="UP000283387">
    <property type="component" value="Unassembled WGS sequence"/>
</dbReference>
<dbReference type="CDD" id="cd15482">
    <property type="entry name" value="Sialidase_non-viral"/>
    <property type="match status" value="1"/>
</dbReference>
<proteinExistence type="predicted"/>
<dbReference type="PANTHER" id="PTHR43752">
    <property type="entry name" value="BNR/ASP-BOX REPEAT FAMILY PROTEIN"/>
    <property type="match status" value="1"/>
</dbReference>
<feature type="domain" description="Sialidase" evidence="1">
    <location>
        <begin position="63"/>
        <end position="337"/>
    </location>
</feature>
<dbReference type="EMBL" id="RAPN01000001">
    <property type="protein sequence ID" value="RKD89887.1"/>
    <property type="molecule type" value="Genomic_DNA"/>
</dbReference>
<evidence type="ECO:0000313" key="2">
    <source>
        <dbReference type="EMBL" id="RKD89887.1"/>
    </source>
</evidence>
<dbReference type="AlphaFoldDB" id="A0A419W325"/>
<evidence type="ECO:0000259" key="1">
    <source>
        <dbReference type="Pfam" id="PF13088"/>
    </source>
</evidence>
<keyword evidence="3" id="KW-1185">Reference proteome</keyword>
<protein>
    <submittedName>
        <fullName evidence="2">Putative neuraminidase</fullName>
    </submittedName>
</protein>
<dbReference type="InterPro" id="IPR011040">
    <property type="entry name" value="Sialidase"/>
</dbReference>